<proteinExistence type="predicted"/>
<evidence type="ECO:0000256" key="1">
    <source>
        <dbReference type="SAM" id="MobiDB-lite"/>
    </source>
</evidence>
<keyword evidence="3" id="KW-1185">Reference proteome</keyword>
<dbReference type="EMBL" id="GL832980">
    <property type="protein sequence ID" value="EGD77845.1"/>
    <property type="molecule type" value="Genomic_DNA"/>
</dbReference>
<feature type="region of interest" description="Disordered" evidence="1">
    <location>
        <begin position="225"/>
        <end position="258"/>
    </location>
</feature>
<organism evidence="3">
    <name type="scientific">Salpingoeca rosetta (strain ATCC 50818 / BSB-021)</name>
    <dbReference type="NCBI Taxonomy" id="946362"/>
    <lineage>
        <taxon>Eukaryota</taxon>
        <taxon>Choanoflagellata</taxon>
        <taxon>Craspedida</taxon>
        <taxon>Salpingoecidae</taxon>
        <taxon>Salpingoeca</taxon>
    </lineage>
</organism>
<feature type="region of interest" description="Disordered" evidence="1">
    <location>
        <begin position="177"/>
        <end position="209"/>
    </location>
</feature>
<dbReference type="AlphaFoldDB" id="F2UL46"/>
<feature type="compositionally biased region" description="Polar residues" evidence="1">
    <location>
        <begin position="144"/>
        <end position="153"/>
    </location>
</feature>
<dbReference type="Proteomes" id="UP000007799">
    <property type="component" value="Unassembled WGS sequence"/>
</dbReference>
<sequence length="258" mass="29346">MESQRRRGPPQPSMHQQPSKEALVSASRLLDLSGDDASGRNSWLFASQPPGHDGGPSTHSQHHHMRREAPASSLAAPNELALSVLRRHLQGTEQQQQQQRQRQQQRQQQHWQQHTEHKQPRQQTQHRKKNEAQALAEEIAAQLPSNADPNTTFEIHEAPAKALDIPVTQRVFHDLPSIQQQPEAAKPTEYAKPKKYRNTKPRVRQSSQLTCQPIEDIDLSFRSFDLIPPPHRTTAARAPPPTDRSFERATFLSRHGVE</sequence>
<dbReference type="InParanoid" id="F2UL46"/>
<protein>
    <submittedName>
        <fullName evidence="2">Uncharacterized protein</fullName>
    </submittedName>
</protein>
<dbReference type="GeneID" id="16070458"/>
<dbReference type="RefSeq" id="XP_004989909.1">
    <property type="nucleotide sequence ID" value="XM_004989852.1"/>
</dbReference>
<name>F2UL46_SALR5</name>
<feature type="compositionally biased region" description="Basic residues" evidence="1">
    <location>
        <begin position="193"/>
        <end position="203"/>
    </location>
</feature>
<evidence type="ECO:0000313" key="3">
    <source>
        <dbReference type="Proteomes" id="UP000007799"/>
    </source>
</evidence>
<feature type="region of interest" description="Disordered" evidence="1">
    <location>
        <begin position="1"/>
        <end position="157"/>
    </location>
</feature>
<feature type="compositionally biased region" description="Low complexity" evidence="1">
    <location>
        <begin position="132"/>
        <end position="143"/>
    </location>
</feature>
<feature type="compositionally biased region" description="Low complexity" evidence="1">
    <location>
        <begin position="94"/>
        <end position="112"/>
    </location>
</feature>
<gene>
    <name evidence="2" type="ORF">PTSG_09478</name>
</gene>
<reference evidence="2" key="1">
    <citation type="submission" date="2009-08" db="EMBL/GenBank/DDBJ databases">
        <title>Annotation of Salpingoeca rosetta.</title>
        <authorList>
            <consortium name="The Broad Institute Genome Sequencing Platform"/>
            <person name="Russ C."/>
            <person name="Cuomo C."/>
            <person name="Burger G."/>
            <person name="Gray M.W."/>
            <person name="Holland P.W.H."/>
            <person name="King N."/>
            <person name="Lang F.B.F."/>
            <person name="Roger A.J."/>
            <person name="Ruiz-Trillo I."/>
            <person name="Young S.K."/>
            <person name="Zeng Q."/>
            <person name="Gargeya S."/>
            <person name="Alvarado L."/>
            <person name="Berlin A."/>
            <person name="Chapman S.B."/>
            <person name="Chen Z."/>
            <person name="Freedman E."/>
            <person name="Gellesch M."/>
            <person name="Goldberg J."/>
            <person name="Griggs A."/>
            <person name="Gujja S."/>
            <person name="Heilman E."/>
            <person name="Heiman D."/>
            <person name="Howarth C."/>
            <person name="Mehta T."/>
            <person name="Neiman D."/>
            <person name="Pearson M."/>
            <person name="Roberts A."/>
            <person name="Saif S."/>
            <person name="Shea T."/>
            <person name="Shenoy N."/>
            <person name="Sisk P."/>
            <person name="Stolte C."/>
            <person name="Sykes S."/>
            <person name="White J."/>
            <person name="Yandava C."/>
            <person name="Haas B."/>
            <person name="Nusbaum C."/>
            <person name="Birren B."/>
        </authorList>
    </citation>
    <scope>NUCLEOTIDE SEQUENCE [LARGE SCALE GENOMIC DNA]</scope>
    <source>
        <strain evidence="2">ATCC 50818</strain>
    </source>
</reference>
<accession>F2UL46</accession>
<dbReference type="KEGG" id="sre:PTSG_09478"/>
<evidence type="ECO:0000313" key="2">
    <source>
        <dbReference type="EMBL" id="EGD77845.1"/>
    </source>
</evidence>